<gene>
    <name evidence="2" type="ORF">Pas1_07440</name>
</gene>
<dbReference type="Proteomes" id="UP000248592">
    <property type="component" value="Chromosome"/>
</dbReference>
<proteinExistence type="predicted"/>
<evidence type="ECO:0000313" key="2">
    <source>
        <dbReference type="EMBL" id="AWW50224.1"/>
    </source>
</evidence>
<organism evidence="2 3">
    <name type="scientific">Polynucleobacter paneuropaeus</name>
    <dbReference type="NCBI Taxonomy" id="2527775"/>
    <lineage>
        <taxon>Bacteria</taxon>
        <taxon>Pseudomonadati</taxon>
        <taxon>Pseudomonadota</taxon>
        <taxon>Betaproteobacteria</taxon>
        <taxon>Burkholderiales</taxon>
        <taxon>Burkholderiaceae</taxon>
        <taxon>Polynucleobacter</taxon>
    </lineage>
</organism>
<evidence type="ECO:0000313" key="3">
    <source>
        <dbReference type="Proteomes" id="UP000248592"/>
    </source>
</evidence>
<reference evidence="3" key="1">
    <citation type="submission" date="2018-06" db="EMBL/GenBank/DDBJ databases">
        <title>Description of a new Polynucleobacter species.</title>
        <authorList>
            <person name="Hahn M.W."/>
        </authorList>
    </citation>
    <scope>NUCLEOTIDE SEQUENCE [LARGE SCALE GENOMIC DNA]</scope>
    <source>
        <strain evidence="3">MG-25-Pas1-D2</strain>
    </source>
</reference>
<dbReference type="RefSeq" id="WP_112294915.1">
    <property type="nucleotide sequence ID" value="NZ_CBCSBS010000002.1"/>
</dbReference>
<feature type="compositionally biased region" description="Pro residues" evidence="1">
    <location>
        <begin position="73"/>
        <end position="83"/>
    </location>
</feature>
<dbReference type="EMBL" id="CP030085">
    <property type="protein sequence ID" value="AWW50224.1"/>
    <property type="molecule type" value="Genomic_DNA"/>
</dbReference>
<feature type="compositionally biased region" description="Low complexity" evidence="1">
    <location>
        <begin position="84"/>
        <end position="97"/>
    </location>
</feature>
<feature type="region of interest" description="Disordered" evidence="1">
    <location>
        <begin position="47"/>
        <end position="167"/>
    </location>
</feature>
<accession>A0A2Z4JTM5</accession>
<protein>
    <submittedName>
        <fullName evidence="2">Uncharacterized protein</fullName>
    </submittedName>
</protein>
<name>A0A2Z4JTM5_9BURK</name>
<dbReference type="AlphaFoldDB" id="A0A2Z4JTM5"/>
<evidence type="ECO:0000256" key="1">
    <source>
        <dbReference type="SAM" id="MobiDB-lite"/>
    </source>
</evidence>
<feature type="compositionally biased region" description="Basic and acidic residues" evidence="1">
    <location>
        <begin position="136"/>
        <end position="149"/>
    </location>
</feature>
<sequence>MNEIIDPEDQLALLQNILNSALHTIRQQAEIQLRQQPTYQPKLITKTIPKAKSVSKPKAIPKPKKAPYAAAPKPLPKPKPLTPSPIQVKNQQQKSQQEYAKTVQKTLAKAPVKPMPKSLQPLPGNIISPIGSGDPELEKKLDFARRQGEQNRASGSEPHLSHKNQLY</sequence>
<feature type="compositionally biased region" description="Basic residues" evidence="1">
    <location>
        <begin position="53"/>
        <end position="65"/>
    </location>
</feature>